<comment type="caution">
    <text evidence="12">The sequence shown here is derived from an EMBL/GenBank/DDBJ whole genome shotgun (WGS) entry which is preliminary data.</text>
</comment>
<dbReference type="InterPro" id="IPR036068">
    <property type="entry name" value="Nicotinate_pribotase-like_C"/>
</dbReference>
<dbReference type="GO" id="GO:0005829">
    <property type="term" value="C:cytosol"/>
    <property type="evidence" value="ECO:0007669"/>
    <property type="project" value="TreeGrafter"/>
</dbReference>
<evidence type="ECO:0000256" key="6">
    <source>
        <dbReference type="ARBA" id="ARBA00022642"/>
    </source>
</evidence>
<dbReference type="InterPro" id="IPR041619">
    <property type="entry name" value="NAPRTase_C"/>
</dbReference>
<sequence length="516" mass="58269">MNNKISEGILFTDFYQITMAQVYFKEGMHKMPSRFEYFFRHYPDYGAHKAGYCVNAGLETFIKWMMSVRFDDESINCLRQHTDLSGRPVFQEAFLEWLKNEGNFNSLSIYAIPEGRVIHPNVPIVVIEGPIALAQILETSLLNHLNYQILIATKAARVKESALGRPVFEFGMRRGPGMAVNAGARATLIGGADFTSNAGISYQLGYKPKGTHAHSMVQAFLALGKSEIDAFRACAELYQDSSVLLVDTIDTLRSGVPNAIKIFTELRDKGYKPLGIRLDSGDLAYLAIQSVKMLDNAGFNDVNIVLSNQLDEIIIWQIITQIRSEAARYGVNAENLINRLIYGVGTSLITSKGHEALDGVCKLVAVFKNSEWKSTMKLAENTGKTLNPARKKIWRVYEDNGKAVGDFLSLDTEKPYDMDEIILRHPMDNTKKRILKKSDIFKIEELLTVIMDKGQLVYKFPSIEEIRKTKEIDMANLHSGVKRIIFPHEYHVSLTDALWKIKENLITKIKDEIGRQ</sequence>
<dbReference type="Pfam" id="PF17767">
    <property type="entry name" value="NAPRTase_N"/>
    <property type="match status" value="1"/>
</dbReference>
<dbReference type="UniPathway" id="UPA00253">
    <property type="reaction ID" value="UER00457"/>
</dbReference>
<dbReference type="GO" id="GO:0004516">
    <property type="term" value="F:nicotinate phosphoribosyltransferase activity"/>
    <property type="evidence" value="ECO:0007669"/>
    <property type="project" value="UniProtKB-UniRule"/>
</dbReference>
<dbReference type="NCBIfam" id="NF006695">
    <property type="entry name" value="PRK09243.1-2"/>
    <property type="match status" value="1"/>
</dbReference>
<dbReference type="AlphaFoldDB" id="A0A0F0CTT1"/>
<keyword evidence="13" id="KW-1185">Reference proteome</keyword>
<dbReference type="GO" id="GO:0034355">
    <property type="term" value="P:NAD+ biosynthetic process via the salvage pathway"/>
    <property type="evidence" value="ECO:0007669"/>
    <property type="project" value="TreeGrafter"/>
</dbReference>
<evidence type="ECO:0000259" key="11">
    <source>
        <dbReference type="Pfam" id="PF17956"/>
    </source>
</evidence>
<evidence type="ECO:0000256" key="8">
    <source>
        <dbReference type="ARBA" id="ARBA00048668"/>
    </source>
</evidence>
<dbReference type="EMBL" id="JYNY01000159">
    <property type="protein sequence ID" value="KJJ85444.1"/>
    <property type="molecule type" value="Genomic_DNA"/>
</dbReference>
<evidence type="ECO:0000259" key="10">
    <source>
        <dbReference type="Pfam" id="PF17767"/>
    </source>
</evidence>
<evidence type="ECO:0000313" key="13">
    <source>
        <dbReference type="Proteomes" id="UP000033428"/>
    </source>
</evidence>
<keyword evidence="6 9" id="KW-0662">Pyridine nucleotide biosynthesis</keyword>
<dbReference type="InterPro" id="IPR007229">
    <property type="entry name" value="Nic_PRibTrfase-Fam"/>
</dbReference>
<dbReference type="SUPFAM" id="SSF51690">
    <property type="entry name" value="Nicotinate/Quinolinate PRTase C-terminal domain-like"/>
    <property type="match status" value="1"/>
</dbReference>
<name>A0A0F0CTT1_9BACT</name>
<evidence type="ECO:0000256" key="7">
    <source>
        <dbReference type="ARBA" id="ARBA00022679"/>
    </source>
</evidence>
<comment type="catalytic activity">
    <reaction evidence="8 9">
        <text>5-phospho-alpha-D-ribose 1-diphosphate + nicotinate + ATP + H2O = nicotinate beta-D-ribonucleotide + ADP + phosphate + diphosphate</text>
        <dbReference type="Rhea" id="RHEA:36163"/>
        <dbReference type="ChEBI" id="CHEBI:15377"/>
        <dbReference type="ChEBI" id="CHEBI:30616"/>
        <dbReference type="ChEBI" id="CHEBI:32544"/>
        <dbReference type="ChEBI" id="CHEBI:33019"/>
        <dbReference type="ChEBI" id="CHEBI:43474"/>
        <dbReference type="ChEBI" id="CHEBI:57502"/>
        <dbReference type="ChEBI" id="CHEBI:58017"/>
        <dbReference type="ChEBI" id="CHEBI:456216"/>
        <dbReference type="EC" id="6.3.4.21"/>
    </reaction>
</comment>
<dbReference type="PANTHER" id="PTHR11098:SF1">
    <property type="entry name" value="NICOTINATE PHOSPHORIBOSYLTRANSFERASE"/>
    <property type="match status" value="1"/>
</dbReference>
<comment type="PTM">
    <text evidence="9">Transiently phosphorylated on a His residue during the reaction cycle. Phosphorylation strongly increases the affinity for substrates and increases the rate of nicotinate D-ribonucleotide production. Dephosphorylation regenerates the low-affinity form of the enzyme, leading to product release.</text>
</comment>
<organism evidence="12 13">
    <name type="scientific">Candidatus Omnitrophus magneticus</name>
    <dbReference type="NCBI Taxonomy" id="1609969"/>
    <lineage>
        <taxon>Bacteria</taxon>
        <taxon>Pseudomonadati</taxon>
        <taxon>Candidatus Omnitrophota</taxon>
        <taxon>Candidatus Omnitrophus</taxon>
    </lineage>
</organism>
<dbReference type="PANTHER" id="PTHR11098">
    <property type="entry name" value="NICOTINATE PHOSPHORIBOSYLTRANSFERASE"/>
    <property type="match status" value="1"/>
</dbReference>
<dbReference type="InterPro" id="IPR013785">
    <property type="entry name" value="Aldolase_TIM"/>
</dbReference>
<dbReference type="InterPro" id="IPR006405">
    <property type="entry name" value="Nic_PRibTrfase_pncB"/>
</dbReference>
<dbReference type="CDD" id="cd01570">
    <property type="entry name" value="NAPRTase_A"/>
    <property type="match status" value="1"/>
</dbReference>
<accession>A0A0F0CTT1</accession>
<evidence type="ECO:0000256" key="9">
    <source>
        <dbReference type="RuleBase" id="RU365100"/>
    </source>
</evidence>
<dbReference type="PIRSF" id="PIRSF000484">
    <property type="entry name" value="NAPRT"/>
    <property type="match status" value="1"/>
</dbReference>
<keyword evidence="12" id="KW-0328">Glycosyltransferase</keyword>
<dbReference type="EC" id="6.3.4.21" evidence="3 9"/>
<feature type="domain" description="Nicotinate phosphoribosyltransferase C-terminal" evidence="11">
    <location>
        <begin position="390"/>
        <end position="502"/>
    </location>
</feature>
<keyword evidence="7 9" id="KW-0808">Transferase</keyword>
<dbReference type="Pfam" id="PF17956">
    <property type="entry name" value="NAPRTase_C"/>
    <property type="match status" value="1"/>
</dbReference>
<dbReference type="Gene3D" id="3.20.140.10">
    <property type="entry name" value="nicotinate phosphoribosyltransferase"/>
    <property type="match status" value="1"/>
</dbReference>
<evidence type="ECO:0000256" key="3">
    <source>
        <dbReference type="ARBA" id="ARBA00013236"/>
    </source>
</evidence>
<feature type="domain" description="Nicotinate phosphoribosyltransferase N-terminal" evidence="10">
    <location>
        <begin position="10"/>
        <end position="146"/>
    </location>
</feature>
<dbReference type="Proteomes" id="UP000033428">
    <property type="component" value="Unassembled WGS sequence"/>
</dbReference>
<evidence type="ECO:0000313" key="12">
    <source>
        <dbReference type="EMBL" id="KJJ85444.1"/>
    </source>
</evidence>
<gene>
    <name evidence="12" type="ORF">OMAG_000688</name>
</gene>
<evidence type="ECO:0000256" key="1">
    <source>
        <dbReference type="ARBA" id="ARBA00004952"/>
    </source>
</evidence>
<keyword evidence="5 9" id="KW-0436">Ligase</keyword>
<keyword evidence="4" id="KW-0597">Phosphoprotein</keyword>
<dbReference type="Gene3D" id="3.20.20.70">
    <property type="entry name" value="Aldolase class I"/>
    <property type="match status" value="1"/>
</dbReference>
<dbReference type="GO" id="GO:0016757">
    <property type="term" value="F:glycosyltransferase activity"/>
    <property type="evidence" value="ECO:0007669"/>
    <property type="project" value="UniProtKB-KW"/>
</dbReference>
<protein>
    <recommendedName>
        <fullName evidence="3 9">Nicotinate phosphoribosyltransferase</fullName>
        <ecNumber evidence="3 9">6.3.4.21</ecNumber>
    </recommendedName>
</protein>
<comment type="function">
    <text evidence="9">Catalyzes the first step in the biosynthesis of NAD from nicotinic acid, the ATP-dependent synthesis of beta-nicotinate D-ribonucleotide from nicotinate and 5-phospho-D-ribose 1-phosphate.</text>
</comment>
<dbReference type="NCBIfam" id="TIGR01513">
    <property type="entry name" value="NAPRTase_put"/>
    <property type="match status" value="1"/>
</dbReference>
<evidence type="ECO:0000256" key="5">
    <source>
        <dbReference type="ARBA" id="ARBA00022598"/>
    </source>
</evidence>
<comment type="pathway">
    <text evidence="1 9">Cofactor biosynthesis; NAD(+) biosynthesis; nicotinate D-ribonucleotide from nicotinate: step 1/1.</text>
</comment>
<dbReference type="PATRIC" id="fig|1609969.3.peg.750"/>
<comment type="similarity">
    <text evidence="2 9">Belongs to the NAPRTase family.</text>
</comment>
<reference evidence="12 13" key="1">
    <citation type="submission" date="2015-02" db="EMBL/GenBank/DDBJ databases">
        <title>Single-cell genomics of uncultivated deep-branching MTB reveals a conserved set of magnetosome genes.</title>
        <authorList>
            <person name="Kolinko S."/>
            <person name="Richter M."/>
            <person name="Glockner F.O."/>
            <person name="Brachmann A."/>
            <person name="Schuler D."/>
        </authorList>
    </citation>
    <scope>NUCLEOTIDE SEQUENCE [LARGE SCALE GENOMIC DNA]</scope>
    <source>
        <strain evidence="12">SKK-01</strain>
    </source>
</reference>
<dbReference type="SUPFAM" id="SSF54675">
    <property type="entry name" value="Nicotinate/Quinolinate PRTase N-terminal domain-like"/>
    <property type="match status" value="1"/>
</dbReference>
<dbReference type="InterPro" id="IPR040727">
    <property type="entry name" value="NAPRTase_N"/>
</dbReference>
<dbReference type="NCBIfam" id="NF009131">
    <property type="entry name" value="PRK12484.1"/>
    <property type="match status" value="1"/>
</dbReference>
<evidence type="ECO:0000256" key="4">
    <source>
        <dbReference type="ARBA" id="ARBA00022553"/>
    </source>
</evidence>
<evidence type="ECO:0000256" key="2">
    <source>
        <dbReference type="ARBA" id="ARBA00010897"/>
    </source>
</evidence>
<proteinExistence type="inferred from homology"/>